<protein>
    <submittedName>
        <fullName evidence="2">Long-chain-fatty-acid--luciferin-component ligase</fullName>
    </submittedName>
</protein>
<organism evidence="2 3">
    <name type="scientific">Sandaracinus amylolyticus</name>
    <dbReference type="NCBI Taxonomy" id="927083"/>
    <lineage>
        <taxon>Bacteria</taxon>
        <taxon>Pseudomonadati</taxon>
        <taxon>Myxococcota</taxon>
        <taxon>Polyangia</taxon>
        <taxon>Polyangiales</taxon>
        <taxon>Sandaracinaceae</taxon>
        <taxon>Sandaracinus</taxon>
    </lineage>
</organism>
<dbReference type="InterPro" id="IPR007534">
    <property type="entry name" value="LuxE"/>
</dbReference>
<sequence length="353" mass="38513">MTERDALHARIAASIQGAITAPERDALLFEVARWQAAHNPVFARLCRARKVSFALPLVPEAWPAIPTDAFRYARVATWDDPSLDIRTFRTSGTTSGARGAHPSRDLSLYDLAAERAARDFLFGPRRMRLAMLAPHPDEAPDSSLSYMLGRFVSWFADQVTWCWREGTLDLAALRAALDASVRDGAPLAILGTSFAIVHADDALAPDERWRLPPGSLAMPTGGFKGRSREVDPAEMRALIASRFGLDPTRDVIGEYGMTELSSQMYEREGRLDVLAWVRATPVDPDTLRPVRDGEIGILRIDDLANLDTAVSIQTADLARVGSDGRLTLIGRAPGATPRGCSLAIEEALGRSGR</sequence>
<keyword evidence="2" id="KW-0436">Ligase</keyword>
<dbReference type="Pfam" id="PF04443">
    <property type="entry name" value="LuxE"/>
    <property type="match status" value="1"/>
</dbReference>
<dbReference type="GO" id="GO:0047474">
    <property type="term" value="F:long-chain fatty acid--protein ligase activity"/>
    <property type="evidence" value="ECO:0007669"/>
    <property type="project" value="InterPro"/>
</dbReference>
<keyword evidence="3" id="KW-1185">Reference proteome</keyword>
<dbReference type="STRING" id="927083.DB32_000523"/>
<dbReference type="RefSeq" id="WP_053230814.1">
    <property type="nucleotide sequence ID" value="NZ_CP011125.1"/>
</dbReference>
<dbReference type="SUPFAM" id="SSF56801">
    <property type="entry name" value="Acetyl-CoA synthetase-like"/>
    <property type="match status" value="1"/>
</dbReference>
<evidence type="ECO:0000259" key="1">
    <source>
        <dbReference type="Pfam" id="PF04443"/>
    </source>
</evidence>
<gene>
    <name evidence="2" type="ORF">DB32_000523</name>
</gene>
<dbReference type="Proteomes" id="UP000034883">
    <property type="component" value="Chromosome"/>
</dbReference>
<dbReference type="AlphaFoldDB" id="A0A0F6SDF9"/>
<dbReference type="EMBL" id="CP011125">
    <property type="protein sequence ID" value="AKF03374.1"/>
    <property type="molecule type" value="Genomic_DNA"/>
</dbReference>
<feature type="domain" description="Acyl-protein synthetase LuxE" evidence="1">
    <location>
        <begin position="33"/>
        <end position="348"/>
    </location>
</feature>
<accession>A0A0F6SDF9</accession>
<proteinExistence type="predicted"/>
<evidence type="ECO:0000313" key="3">
    <source>
        <dbReference type="Proteomes" id="UP000034883"/>
    </source>
</evidence>
<dbReference type="KEGG" id="samy:DB32_000523"/>
<dbReference type="GO" id="GO:0008218">
    <property type="term" value="P:bioluminescence"/>
    <property type="evidence" value="ECO:0007669"/>
    <property type="project" value="InterPro"/>
</dbReference>
<evidence type="ECO:0000313" key="2">
    <source>
        <dbReference type="EMBL" id="AKF03374.1"/>
    </source>
</evidence>
<name>A0A0F6SDF9_9BACT</name>
<reference evidence="2 3" key="1">
    <citation type="submission" date="2015-03" db="EMBL/GenBank/DDBJ databases">
        <title>Genome assembly of Sandaracinus amylolyticus DSM 53668.</title>
        <authorList>
            <person name="Sharma G."/>
            <person name="Subramanian S."/>
        </authorList>
    </citation>
    <scope>NUCLEOTIDE SEQUENCE [LARGE SCALE GENOMIC DNA]</scope>
    <source>
        <strain evidence="2 3">DSM 53668</strain>
    </source>
</reference>